<dbReference type="AlphaFoldDB" id="A0A8X9A6I1"/>
<name>A0A8X9A6I1_SALSN</name>
<protein>
    <submittedName>
        <fullName evidence="1">Uncharacterized protein</fullName>
    </submittedName>
</protein>
<dbReference type="EMBL" id="PNBA02000003">
    <property type="protein sequence ID" value="KAG6430707.1"/>
    <property type="molecule type" value="Genomic_DNA"/>
</dbReference>
<sequence length="172" mass="19581">MSFRRIHDTLMVRLSNGEAPQQKSEVRLCEPVHYCWMYPIERQHRAIVEQSNPRVGRHQLNASIVKALLIGVLNMLTNPWRNFNIRRLEVRDDVDDIEVDIEQMTDKAEDVVSDMLAKGFILGKDALNRAKSFDEMPQLISTTSAKVASLDQKIGLRLQGTNKPDSPKGSIL</sequence>
<reference evidence="1" key="2">
    <citation type="submission" date="2020-08" db="EMBL/GenBank/DDBJ databases">
        <title>Plant Genome Project.</title>
        <authorList>
            <person name="Zhang R.-G."/>
        </authorList>
    </citation>
    <scope>NUCLEOTIDE SEQUENCE</scope>
    <source>
        <strain evidence="1">Huo1</strain>
        <tissue evidence="1">Leaf</tissue>
    </source>
</reference>
<accession>A0A8X9A6I1</accession>
<dbReference type="Proteomes" id="UP000298416">
    <property type="component" value="Unassembled WGS sequence"/>
</dbReference>
<dbReference type="PANTHER" id="PTHR32343">
    <property type="entry name" value="SERINE/ARGININE-RICH SPLICING FACTOR"/>
    <property type="match status" value="1"/>
</dbReference>
<keyword evidence="2" id="KW-1185">Reference proteome</keyword>
<gene>
    <name evidence="1" type="ORF">SASPL_108779</name>
</gene>
<evidence type="ECO:0000313" key="2">
    <source>
        <dbReference type="Proteomes" id="UP000298416"/>
    </source>
</evidence>
<comment type="caution">
    <text evidence="1">The sequence shown here is derived from an EMBL/GenBank/DDBJ whole genome shotgun (WGS) entry which is preliminary data.</text>
</comment>
<organism evidence="1">
    <name type="scientific">Salvia splendens</name>
    <name type="common">Scarlet sage</name>
    <dbReference type="NCBI Taxonomy" id="180675"/>
    <lineage>
        <taxon>Eukaryota</taxon>
        <taxon>Viridiplantae</taxon>
        <taxon>Streptophyta</taxon>
        <taxon>Embryophyta</taxon>
        <taxon>Tracheophyta</taxon>
        <taxon>Spermatophyta</taxon>
        <taxon>Magnoliopsida</taxon>
        <taxon>eudicotyledons</taxon>
        <taxon>Gunneridae</taxon>
        <taxon>Pentapetalae</taxon>
        <taxon>asterids</taxon>
        <taxon>lamiids</taxon>
        <taxon>Lamiales</taxon>
        <taxon>Lamiaceae</taxon>
        <taxon>Nepetoideae</taxon>
        <taxon>Mentheae</taxon>
        <taxon>Salviinae</taxon>
        <taxon>Salvia</taxon>
        <taxon>Salvia subgen. Calosphace</taxon>
        <taxon>core Calosphace</taxon>
    </lineage>
</organism>
<evidence type="ECO:0000313" key="1">
    <source>
        <dbReference type="EMBL" id="KAG6430707.1"/>
    </source>
</evidence>
<proteinExistence type="predicted"/>
<reference evidence="1" key="1">
    <citation type="submission" date="2018-01" db="EMBL/GenBank/DDBJ databases">
        <authorList>
            <person name="Mao J.F."/>
        </authorList>
    </citation>
    <scope>NUCLEOTIDE SEQUENCE</scope>
    <source>
        <strain evidence="1">Huo1</strain>
        <tissue evidence="1">Leaf</tissue>
    </source>
</reference>
<dbReference type="PANTHER" id="PTHR32343:SF37">
    <property type="entry name" value="BINDING PARTNER OF ACD11 1"/>
    <property type="match status" value="1"/>
</dbReference>